<gene>
    <name evidence="7" type="primary">nucH_1</name>
    <name evidence="7" type="ORF">EUAN_22640</name>
</gene>
<dbReference type="InterPro" id="IPR016071">
    <property type="entry name" value="Staphylococal_nuclease_OB-fold"/>
</dbReference>
<evidence type="ECO:0000256" key="5">
    <source>
        <dbReference type="SAM" id="Phobius"/>
    </source>
</evidence>
<feature type="transmembrane region" description="Helical" evidence="5">
    <location>
        <begin position="67"/>
        <end position="85"/>
    </location>
</feature>
<dbReference type="InterPro" id="IPR035437">
    <property type="entry name" value="SNase_OB-fold_sf"/>
</dbReference>
<evidence type="ECO:0000313" key="7">
    <source>
        <dbReference type="EMBL" id="OHW61414.1"/>
    </source>
</evidence>
<keyword evidence="5" id="KW-0812">Transmembrane</keyword>
<keyword evidence="2" id="KW-0255">Endonuclease</keyword>
<feature type="compositionally biased region" description="Low complexity" evidence="4">
    <location>
        <begin position="304"/>
        <end position="321"/>
    </location>
</feature>
<dbReference type="SMART" id="SM00318">
    <property type="entry name" value="SNc"/>
    <property type="match status" value="1"/>
</dbReference>
<dbReference type="PANTHER" id="PTHR12302:SF3">
    <property type="entry name" value="SERINE_THREONINE-PROTEIN KINASE 31"/>
    <property type="match status" value="1"/>
</dbReference>
<dbReference type="PROSITE" id="PS50830">
    <property type="entry name" value="TNASE_3"/>
    <property type="match status" value="1"/>
</dbReference>
<dbReference type="SUPFAM" id="SSF50199">
    <property type="entry name" value="Staphylococcal nuclease"/>
    <property type="match status" value="1"/>
</dbReference>
<dbReference type="GO" id="GO:1990599">
    <property type="term" value="F:3' overhang single-stranded DNA endodeoxyribonuclease activity"/>
    <property type="evidence" value="ECO:0007669"/>
    <property type="project" value="UniProtKB-EC"/>
</dbReference>
<dbReference type="PANTHER" id="PTHR12302">
    <property type="entry name" value="EBNA2 BINDING PROTEIN P100"/>
    <property type="match status" value="1"/>
</dbReference>
<dbReference type="PROSITE" id="PS01123">
    <property type="entry name" value="TNASE_1"/>
    <property type="match status" value="1"/>
</dbReference>
<dbReference type="STRING" id="39480.EUAN_22640"/>
<organism evidence="7 8">
    <name type="scientific">Andreesenia angusta</name>
    <dbReference type="NCBI Taxonomy" id="39480"/>
    <lineage>
        <taxon>Bacteria</taxon>
        <taxon>Bacillati</taxon>
        <taxon>Bacillota</taxon>
        <taxon>Tissierellia</taxon>
        <taxon>Tissierellales</taxon>
        <taxon>Gottschalkiaceae</taxon>
        <taxon>Andreesenia</taxon>
    </lineage>
</organism>
<dbReference type="OrthoDB" id="4376109at2"/>
<dbReference type="Proteomes" id="UP000180254">
    <property type="component" value="Unassembled WGS sequence"/>
</dbReference>
<dbReference type="RefSeq" id="WP_071064526.1">
    <property type="nucleotide sequence ID" value="NZ_MKIE01000014.1"/>
</dbReference>
<dbReference type="Pfam" id="PF00565">
    <property type="entry name" value="SNase"/>
    <property type="match status" value="1"/>
</dbReference>
<keyword evidence="5" id="KW-0472">Membrane</keyword>
<evidence type="ECO:0000256" key="4">
    <source>
        <dbReference type="SAM" id="MobiDB-lite"/>
    </source>
</evidence>
<evidence type="ECO:0000259" key="6">
    <source>
        <dbReference type="PROSITE" id="PS50830"/>
    </source>
</evidence>
<sequence length="374" mass="41975">MGNFLNKLRFIPGYRTRTMWKMIVATMWYLIALLAGLPNIFNVIGNLVVSMFIVFLYESIKFKDKKSLKSLGISFLVVAVVSLGYSSNETDITNKAAQSSENSSSKDSEKIIIDTNKTGDAYRAEEKAKLDAKVALEAKKAEEQNKINTTFTPATITEVTDGDTVKVLVNGEVRKVRLIGVDTPETVHPSKPVEYYGMEASNFTKNSLNGKTVYLQKDISDTDKYGRYLYYIWLNQPTELEPTKEYTKENMFNAQLLINGYAQVSTYPPDVKYNEWFLEFQQAPKSNGEGLWSAPEEQLAQENTQSSTSSPSSQEVPSTPTNSSSQGLIKGNHSSSGELIYHVPGGQFYDRTDAEEYFNTEEEAQAAGYRRSKR</sequence>
<keyword evidence="3 7" id="KW-0378">Hydrolase</keyword>
<feature type="region of interest" description="Disordered" evidence="4">
    <location>
        <begin position="288"/>
        <end position="343"/>
    </location>
</feature>
<dbReference type="AlphaFoldDB" id="A0A1S1V4M0"/>
<dbReference type="Gene3D" id="2.40.50.90">
    <property type="match status" value="1"/>
</dbReference>
<dbReference type="EC" id="3.1.31.1" evidence="7"/>
<reference evidence="7 8" key="1">
    <citation type="submission" date="2016-09" db="EMBL/GenBank/DDBJ databases">
        <title>Genome sequence of Eubacterium angustum.</title>
        <authorList>
            <person name="Poehlein A."/>
            <person name="Daniel R."/>
        </authorList>
    </citation>
    <scope>NUCLEOTIDE SEQUENCE [LARGE SCALE GENOMIC DNA]</scope>
    <source>
        <strain evidence="7 8">DSM 1989</strain>
    </source>
</reference>
<keyword evidence="1" id="KW-0540">Nuclease</keyword>
<accession>A0A1S1V4M0</accession>
<evidence type="ECO:0000313" key="8">
    <source>
        <dbReference type="Proteomes" id="UP000180254"/>
    </source>
</evidence>
<feature type="domain" description="TNase-like" evidence="6">
    <location>
        <begin position="150"/>
        <end position="294"/>
    </location>
</feature>
<comment type="caution">
    <text evidence="7">The sequence shown here is derived from an EMBL/GenBank/DDBJ whole genome shotgun (WGS) entry which is preliminary data.</text>
</comment>
<feature type="compositionally biased region" description="Polar residues" evidence="4">
    <location>
        <begin position="322"/>
        <end position="337"/>
    </location>
</feature>
<protein>
    <submittedName>
        <fullName evidence="7">Thermonuclease</fullName>
        <ecNumber evidence="7">3.1.31.1</ecNumber>
    </submittedName>
</protein>
<dbReference type="InterPro" id="IPR002071">
    <property type="entry name" value="Thermonucl_AS"/>
</dbReference>
<keyword evidence="5" id="KW-1133">Transmembrane helix</keyword>
<name>A0A1S1V4M0_9FIRM</name>
<evidence type="ECO:0000256" key="1">
    <source>
        <dbReference type="ARBA" id="ARBA00022722"/>
    </source>
</evidence>
<evidence type="ECO:0000256" key="3">
    <source>
        <dbReference type="ARBA" id="ARBA00022801"/>
    </source>
</evidence>
<feature type="transmembrane region" description="Helical" evidence="5">
    <location>
        <begin position="43"/>
        <end position="60"/>
    </location>
</feature>
<proteinExistence type="predicted"/>
<evidence type="ECO:0000256" key="2">
    <source>
        <dbReference type="ARBA" id="ARBA00022759"/>
    </source>
</evidence>
<dbReference type="GO" id="GO:0003676">
    <property type="term" value="F:nucleic acid binding"/>
    <property type="evidence" value="ECO:0007669"/>
    <property type="project" value="InterPro"/>
</dbReference>
<dbReference type="EMBL" id="MKIE01000014">
    <property type="protein sequence ID" value="OHW61414.1"/>
    <property type="molecule type" value="Genomic_DNA"/>
</dbReference>
<keyword evidence="8" id="KW-1185">Reference proteome</keyword>